<dbReference type="AlphaFoldDB" id="A0A3D8MBX4"/>
<accession>A0A3D8MBX4</accession>
<name>A0A3D8MBX4_9ALTE</name>
<keyword evidence="2" id="KW-1185">Reference proteome</keyword>
<dbReference type="Proteomes" id="UP000256561">
    <property type="component" value="Unassembled WGS sequence"/>
</dbReference>
<dbReference type="Pfam" id="PF04317">
    <property type="entry name" value="DUF463"/>
    <property type="match status" value="1"/>
</dbReference>
<dbReference type="OrthoDB" id="9777645at2"/>
<gene>
    <name evidence="1" type="ORF">DXV75_02875</name>
</gene>
<evidence type="ECO:0000313" key="1">
    <source>
        <dbReference type="EMBL" id="RDV27932.1"/>
    </source>
</evidence>
<dbReference type="InterPro" id="IPR007413">
    <property type="entry name" value="YcjX-like"/>
</dbReference>
<dbReference type="PANTHER" id="PTHR38605">
    <property type="entry name" value="ATPASE-RELATED"/>
    <property type="match status" value="1"/>
</dbReference>
<organism evidence="1 2">
    <name type="scientific">Alteromonas aestuariivivens</name>
    <dbReference type="NCBI Taxonomy" id="1938339"/>
    <lineage>
        <taxon>Bacteria</taxon>
        <taxon>Pseudomonadati</taxon>
        <taxon>Pseudomonadota</taxon>
        <taxon>Gammaproteobacteria</taxon>
        <taxon>Alteromonadales</taxon>
        <taxon>Alteromonadaceae</taxon>
        <taxon>Alteromonas/Salinimonas group</taxon>
        <taxon>Alteromonas</taxon>
    </lineage>
</organism>
<protein>
    <recommendedName>
        <fullName evidence="3">YcjX family protein</fullName>
    </recommendedName>
</protein>
<dbReference type="PANTHER" id="PTHR38605:SF1">
    <property type="entry name" value="ATPASE"/>
    <property type="match status" value="1"/>
</dbReference>
<proteinExistence type="predicted"/>
<dbReference type="EMBL" id="QRHA01000002">
    <property type="protein sequence ID" value="RDV27932.1"/>
    <property type="molecule type" value="Genomic_DNA"/>
</dbReference>
<evidence type="ECO:0008006" key="3">
    <source>
        <dbReference type="Google" id="ProtNLM"/>
    </source>
</evidence>
<reference evidence="2" key="1">
    <citation type="submission" date="2018-08" db="EMBL/GenBank/DDBJ databases">
        <authorList>
            <person name="Zhang J."/>
            <person name="Du Z.-J."/>
        </authorList>
    </citation>
    <scope>NUCLEOTIDE SEQUENCE [LARGE SCALE GENOMIC DNA]</scope>
    <source>
        <strain evidence="2">KCTC 52655</strain>
    </source>
</reference>
<comment type="caution">
    <text evidence="1">The sequence shown here is derived from an EMBL/GenBank/DDBJ whole genome shotgun (WGS) entry which is preliminary data.</text>
</comment>
<evidence type="ECO:0000313" key="2">
    <source>
        <dbReference type="Proteomes" id="UP000256561"/>
    </source>
</evidence>
<sequence>MGSILEDITRPAKGWMAKGREPLSASLFKQRHRFSITGLSRSGKSMLFTSLMTMLRYRCEQQYNCLPLLHYLPPEQVESMHVEPLQGYTMFPIEEHLEALAHQRWPAPTEQLYGFKLVVRLRQTKGIRSWVFSHSTVVFEFVDYPGEWVTDFPMLSKSFTQWSDSAWAQQLSEPQLGFAQQWHDFVRGFDFEQAPSNELISELVAAYRKYLVSAKQAGISMLQPGSLLLESSGFDWQQSGFTPLPAKVSSDPSNPWTEIFQRHYQAFLKDWLQPLKSNSFQASDKQIILVDLFAGLNHSKQHLYQLKETLSHLADTFVYGNPGWFSKNILRRNAQGRVAFVGTKMDLLPPSQRQNMLSLLEQVTEGARAHFTGKNVNFEHFLVSAIQATDPGATDECLRYMNSSRQYMEACFEPIPARLEAMANDEHFPVLEAQVPDDFLPRILNGRGLDRLFQFLLSQETSNGR</sequence>